<keyword evidence="2" id="KW-0813">Transport</keyword>
<feature type="transmembrane region" description="Helical" evidence="8">
    <location>
        <begin position="133"/>
        <end position="157"/>
    </location>
</feature>
<reference evidence="10 11" key="1">
    <citation type="journal article" date="2014" name="BMC Genomics">
        <title>Unusual genome complexity in Lactobacillus salivarius JCM1046.</title>
        <authorList>
            <person name="Raftis E.J."/>
            <person name="Forde B.M."/>
            <person name="Claesson M.J."/>
            <person name="O'Toole P.W."/>
        </authorList>
    </citation>
    <scope>NUCLEOTIDE SEQUENCE [LARGE SCALE GENOMIC DNA]</scope>
    <source>
        <strain evidence="10 11">JCM1046</strain>
    </source>
</reference>
<feature type="domain" description="Phosphotransferase system EIIC" evidence="9">
    <location>
        <begin position="12"/>
        <end position="343"/>
    </location>
</feature>
<feature type="transmembrane region" description="Helical" evidence="8">
    <location>
        <begin position="177"/>
        <end position="210"/>
    </location>
</feature>
<protein>
    <submittedName>
        <fullName evidence="10">Putative membrane spanning protein</fullName>
    </submittedName>
</protein>
<feature type="transmembrane region" description="Helical" evidence="8">
    <location>
        <begin position="51"/>
        <end position="73"/>
    </location>
</feature>
<feature type="transmembrane region" description="Helical" evidence="8">
    <location>
        <begin position="12"/>
        <end position="31"/>
    </location>
</feature>
<dbReference type="RefSeq" id="WP_034982740.1">
    <property type="nucleotide sequence ID" value="NZ_CP007646.1"/>
</dbReference>
<feature type="transmembrane region" description="Helical" evidence="8">
    <location>
        <begin position="310"/>
        <end position="332"/>
    </location>
</feature>
<keyword evidence="6 8" id="KW-1133">Transmembrane helix</keyword>
<evidence type="ECO:0000259" key="9">
    <source>
        <dbReference type="Pfam" id="PF13303"/>
    </source>
</evidence>
<evidence type="ECO:0000256" key="2">
    <source>
        <dbReference type="ARBA" id="ARBA00022448"/>
    </source>
</evidence>
<keyword evidence="7 8" id="KW-0472">Membrane</keyword>
<evidence type="ECO:0000256" key="5">
    <source>
        <dbReference type="ARBA" id="ARBA00022692"/>
    </source>
</evidence>
<dbReference type="AlphaFoldDB" id="A0A089QGE0"/>
<accession>A0A089QGE0</accession>
<keyword evidence="5 8" id="KW-0812">Transmembrane</keyword>
<feature type="transmembrane region" description="Helical" evidence="8">
    <location>
        <begin position="101"/>
        <end position="127"/>
    </location>
</feature>
<organism evidence="10 11">
    <name type="scientific">Ligilactobacillus salivarius</name>
    <dbReference type="NCBI Taxonomy" id="1624"/>
    <lineage>
        <taxon>Bacteria</taxon>
        <taxon>Bacillati</taxon>
        <taxon>Bacillota</taxon>
        <taxon>Bacilli</taxon>
        <taxon>Lactobacillales</taxon>
        <taxon>Lactobacillaceae</taxon>
        <taxon>Ligilactobacillus</taxon>
    </lineage>
</organism>
<comment type="subcellular location">
    <subcellularLocation>
        <location evidence="1">Cell membrane</location>
        <topology evidence="1">Multi-pass membrane protein</topology>
    </subcellularLocation>
</comment>
<gene>
    <name evidence="10" type="ORF">LSJ_0289</name>
</gene>
<evidence type="ECO:0000256" key="1">
    <source>
        <dbReference type="ARBA" id="ARBA00004651"/>
    </source>
</evidence>
<sequence>MNKKISLKTGTMNILNGISMGVVVALIPSALVGQLMKALMGVMPHVASQVISITSFAASLLPAMAGFCVGYLFKMNMIQMSSIAAAATIGSGVVKKAGTTYVLAGTGDVINVAVTITFAVIIASVIGNKLKNYTILLMPVLVLVLGGGLGLMTLPYVKLVTGFVGAMIKTFTILQPVLMGTLMGISFAVLIVSPISSVGIATAIGISGIASGSANLGITAGAFTLAIMGSSVNSLGTILAHFIGTPKIQMGNMLERPKLFIPVIISSGIMGALGAIFKIQGTPMSAGFGFAGLIGPMTAYEQMSPGVSSIVLITMLFVILPIILGLIMRYIFVGENKLVVAKDLLIKTE</sequence>
<feature type="transmembrane region" description="Helical" evidence="8">
    <location>
        <begin position="216"/>
        <end position="239"/>
    </location>
</feature>
<evidence type="ECO:0000313" key="10">
    <source>
        <dbReference type="EMBL" id="AIR10031.1"/>
    </source>
</evidence>
<dbReference type="InterPro" id="IPR003352">
    <property type="entry name" value="PTS_EIIC"/>
</dbReference>
<feature type="transmembrane region" description="Helical" evidence="8">
    <location>
        <begin position="259"/>
        <end position="277"/>
    </location>
</feature>
<keyword evidence="4" id="KW-0762">Sugar transport</keyword>
<keyword evidence="3" id="KW-1003">Cell membrane</keyword>
<evidence type="ECO:0000256" key="6">
    <source>
        <dbReference type="ARBA" id="ARBA00022989"/>
    </source>
</evidence>
<dbReference type="GO" id="GO:0009401">
    <property type="term" value="P:phosphoenolpyruvate-dependent sugar phosphotransferase system"/>
    <property type="evidence" value="ECO:0007669"/>
    <property type="project" value="InterPro"/>
</dbReference>
<evidence type="ECO:0000256" key="4">
    <source>
        <dbReference type="ARBA" id="ARBA00022597"/>
    </source>
</evidence>
<name>A0A089QGE0_9LACO</name>
<dbReference type="EMBL" id="CP007646">
    <property type="protein sequence ID" value="AIR10031.1"/>
    <property type="molecule type" value="Genomic_DNA"/>
</dbReference>
<evidence type="ECO:0000256" key="7">
    <source>
        <dbReference type="ARBA" id="ARBA00023136"/>
    </source>
</evidence>
<dbReference type="GO" id="GO:0008982">
    <property type="term" value="F:protein-N(PI)-phosphohistidine-sugar phosphotransferase activity"/>
    <property type="evidence" value="ECO:0007669"/>
    <property type="project" value="InterPro"/>
</dbReference>
<dbReference type="GO" id="GO:0005886">
    <property type="term" value="C:plasma membrane"/>
    <property type="evidence" value="ECO:0007669"/>
    <property type="project" value="UniProtKB-SubCell"/>
</dbReference>
<evidence type="ECO:0000313" key="11">
    <source>
        <dbReference type="Proteomes" id="UP000029488"/>
    </source>
</evidence>
<proteinExistence type="predicted"/>
<dbReference type="Proteomes" id="UP000029488">
    <property type="component" value="Chromosome"/>
</dbReference>
<evidence type="ECO:0000256" key="8">
    <source>
        <dbReference type="SAM" id="Phobius"/>
    </source>
</evidence>
<dbReference type="Pfam" id="PF13303">
    <property type="entry name" value="PTS_EIIC_2"/>
    <property type="match status" value="1"/>
</dbReference>
<dbReference type="KEGG" id="lsj:LSJ_0289"/>
<evidence type="ECO:0000256" key="3">
    <source>
        <dbReference type="ARBA" id="ARBA00022475"/>
    </source>
</evidence>